<reference evidence="1 3" key="1">
    <citation type="submission" date="2016-05" db="EMBL/GenBank/DDBJ databases">
        <title>Complete Genome and Methylome Analysis of Psychrotrophic Bacterial Isolates from Antarctic Lake Untersee.</title>
        <authorList>
            <person name="Fomenkov A."/>
            <person name="Akimov V.N."/>
            <person name="Vasilyeva L.V."/>
            <person name="Andersen D."/>
            <person name="Vincze T."/>
            <person name="Roberts R.J."/>
        </authorList>
    </citation>
    <scope>NUCLEOTIDE SEQUENCE [LARGE SCALE GENOMIC DNA]</scope>
    <source>
        <strain evidence="1 3">U14-5</strain>
    </source>
</reference>
<dbReference type="EMBL" id="CP015583">
    <property type="protein sequence ID" value="APT57414.1"/>
    <property type="molecule type" value="Genomic_DNA"/>
</dbReference>
<dbReference type="InterPro" id="IPR003329">
    <property type="entry name" value="Cytidylyl_trans"/>
</dbReference>
<dbReference type="STRING" id="257708.RGI145_10220"/>
<evidence type="ECO:0000313" key="2">
    <source>
        <dbReference type="EMBL" id="MDT8330549.1"/>
    </source>
</evidence>
<dbReference type="PANTHER" id="PTHR21485">
    <property type="entry name" value="HAD SUPERFAMILY MEMBERS CMAS AND KDSC"/>
    <property type="match status" value="1"/>
</dbReference>
<organism evidence="1 3">
    <name type="scientific">Roseomonas gilardii</name>
    <dbReference type="NCBI Taxonomy" id="257708"/>
    <lineage>
        <taxon>Bacteria</taxon>
        <taxon>Pseudomonadati</taxon>
        <taxon>Pseudomonadota</taxon>
        <taxon>Alphaproteobacteria</taxon>
        <taxon>Acetobacterales</taxon>
        <taxon>Roseomonadaceae</taxon>
        <taxon>Roseomonas</taxon>
    </lineage>
</organism>
<name>A0A1L7AF43_9PROT</name>
<reference evidence="2 4" key="2">
    <citation type="journal article" date="2019" name="Microb. Pathog.">
        <title>Comparison of VITEK 2, MALDI-TOF MS, 16S rRNA gene sequencing, and whole-genome sequencing for identification of Roseomonas mucosa.</title>
        <authorList>
            <person name="Rudolph W.W."/>
            <person name="Gunzer F."/>
            <person name="Trauth M."/>
            <person name="Bunk B."/>
            <person name="Bigge R."/>
            <person name="Schrottner P."/>
        </authorList>
    </citation>
    <scope>NUCLEOTIDE SEQUENCE [LARGE SCALE GENOMIC DNA]</scope>
    <source>
        <strain evidence="2 4">DSM 103800</strain>
    </source>
</reference>
<evidence type="ECO:0000313" key="3">
    <source>
        <dbReference type="Proteomes" id="UP000185494"/>
    </source>
</evidence>
<dbReference type="Gene3D" id="3.90.550.10">
    <property type="entry name" value="Spore Coat Polysaccharide Biosynthesis Protein SpsA, Chain A"/>
    <property type="match status" value="1"/>
</dbReference>
<accession>A0A1L7AF43</accession>
<dbReference type="PANTHER" id="PTHR21485:SF3">
    <property type="entry name" value="N-ACYLNEURAMINATE CYTIDYLYLTRANSFERASE"/>
    <property type="match status" value="1"/>
</dbReference>
<evidence type="ECO:0000313" key="1">
    <source>
        <dbReference type="EMBL" id="APT57414.1"/>
    </source>
</evidence>
<reference evidence="2" key="3">
    <citation type="submission" date="2023-09" db="EMBL/GenBank/DDBJ databases">
        <authorList>
            <person name="Schober I."/>
            <person name="Bunk B."/>
        </authorList>
    </citation>
    <scope>NUCLEOTIDE SEQUENCE</scope>
    <source>
        <strain evidence="2">DSM 103800</strain>
    </source>
</reference>
<keyword evidence="4" id="KW-1185">Reference proteome</keyword>
<dbReference type="AlphaFoldDB" id="A0A1L7AF43"/>
<protein>
    <submittedName>
        <fullName evidence="1">Cytidyltransferase</fullName>
    </submittedName>
    <submittedName>
        <fullName evidence="2">NTP transferase domain-containing protein</fullName>
    </submittedName>
</protein>
<dbReference type="SUPFAM" id="SSF53448">
    <property type="entry name" value="Nucleotide-diphospho-sugar transferases"/>
    <property type="match status" value="1"/>
</dbReference>
<dbReference type="Pfam" id="PF02348">
    <property type="entry name" value="CTP_transf_3"/>
    <property type="match status" value="1"/>
</dbReference>
<gene>
    <name evidence="1" type="ORF">RGI145_10220</name>
    <name evidence="2" type="ORF">RQ831_05745</name>
</gene>
<dbReference type="EMBL" id="JAVVDO010000006">
    <property type="protein sequence ID" value="MDT8330549.1"/>
    <property type="molecule type" value="Genomic_DNA"/>
</dbReference>
<dbReference type="KEGG" id="rgi:RGI145_10220"/>
<keyword evidence="1" id="KW-0808">Transferase</keyword>
<dbReference type="eggNOG" id="COG1083">
    <property type="taxonomic scope" value="Bacteria"/>
</dbReference>
<dbReference type="GO" id="GO:0008781">
    <property type="term" value="F:N-acylneuraminate cytidylyltransferase activity"/>
    <property type="evidence" value="ECO:0007669"/>
    <property type="project" value="TreeGrafter"/>
</dbReference>
<proteinExistence type="predicted"/>
<evidence type="ECO:0000313" key="4">
    <source>
        <dbReference type="Proteomes" id="UP001258945"/>
    </source>
</evidence>
<dbReference type="Proteomes" id="UP000185494">
    <property type="component" value="Chromosome 1"/>
</dbReference>
<sequence>MRILAMIPARMGSQRLKQKNLKEIRGAPLIAHAIRKCQEAGVFDEIWVNSEHPAFGPVALAEGARFHQRPEHLGSNTATSEQFVAEFLEKRTCDAVVQVHSIAPLLTAEEVRSFVTRLREGQEDALMSVIHENLECMHRGAPVNFTLAEKTNSQDLLPVERITWSITGWRRDTYLEAFAAGRCATYSGRIGTWPVGRMAGHVIKTQEDFDIAEALWDTVHRPAAAMDAAAA</sequence>
<dbReference type="InterPro" id="IPR029044">
    <property type="entry name" value="Nucleotide-diphossugar_trans"/>
</dbReference>
<dbReference type="RefSeq" id="WP_075798258.1">
    <property type="nucleotide sequence ID" value="NZ_JAVVDO010000006.1"/>
</dbReference>
<dbReference type="Proteomes" id="UP001258945">
    <property type="component" value="Unassembled WGS sequence"/>
</dbReference>
<dbReference type="InterPro" id="IPR050793">
    <property type="entry name" value="CMP-NeuNAc_synthase"/>
</dbReference>